<comment type="caution">
    <text evidence="3">The sequence shown here is derived from an EMBL/GenBank/DDBJ whole genome shotgun (WGS) entry which is preliminary data.</text>
</comment>
<keyword evidence="1" id="KW-0812">Transmembrane</keyword>
<organism evidence="3 4">
    <name type="scientific">Enhygromyxa salina</name>
    <dbReference type="NCBI Taxonomy" id="215803"/>
    <lineage>
        <taxon>Bacteria</taxon>
        <taxon>Pseudomonadati</taxon>
        <taxon>Myxococcota</taxon>
        <taxon>Polyangia</taxon>
        <taxon>Nannocystales</taxon>
        <taxon>Nannocystaceae</taxon>
        <taxon>Enhygromyxa</taxon>
    </lineage>
</organism>
<dbReference type="AlphaFoldDB" id="A0A2S9YPR8"/>
<evidence type="ECO:0000313" key="3">
    <source>
        <dbReference type="EMBL" id="PRQ07072.1"/>
    </source>
</evidence>
<dbReference type="OrthoDB" id="9839411at2"/>
<evidence type="ECO:0000259" key="2">
    <source>
        <dbReference type="Pfam" id="PF13548"/>
    </source>
</evidence>
<name>A0A2S9YPR8_9BACT</name>
<dbReference type="Proteomes" id="UP000238823">
    <property type="component" value="Unassembled WGS sequence"/>
</dbReference>
<dbReference type="Pfam" id="PF13548">
    <property type="entry name" value="DUF4126"/>
    <property type="match status" value="1"/>
</dbReference>
<reference evidence="3 4" key="1">
    <citation type="submission" date="2018-03" db="EMBL/GenBank/DDBJ databases">
        <title>Draft Genome Sequences of the Obligatory Marine Myxobacteria Enhygromyxa salina SWB007.</title>
        <authorList>
            <person name="Poehlein A."/>
            <person name="Moghaddam J.A."/>
            <person name="Harms H."/>
            <person name="Alanjari M."/>
            <person name="Koenig G.M."/>
            <person name="Daniel R."/>
            <person name="Schaeberle T.F."/>
        </authorList>
    </citation>
    <scope>NUCLEOTIDE SEQUENCE [LARGE SCALE GENOMIC DNA]</scope>
    <source>
        <strain evidence="3 4">SWB007</strain>
    </source>
</reference>
<accession>A0A2S9YPR8</accession>
<evidence type="ECO:0000313" key="4">
    <source>
        <dbReference type="Proteomes" id="UP000238823"/>
    </source>
</evidence>
<protein>
    <recommendedName>
        <fullName evidence="2">DUF4126 domain-containing protein</fullName>
    </recommendedName>
</protein>
<keyword evidence="1" id="KW-1133">Transmembrane helix</keyword>
<dbReference type="EMBL" id="PVNL01000059">
    <property type="protein sequence ID" value="PRQ07072.1"/>
    <property type="molecule type" value="Genomic_DNA"/>
</dbReference>
<keyword evidence="1" id="KW-0472">Membrane</keyword>
<proteinExistence type="predicted"/>
<dbReference type="InterPro" id="IPR025196">
    <property type="entry name" value="DUF4126"/>
</dbReference>
<evidence type="ECO:0000256" key="1">
    <source>
        <dbReference type="SAM" id="Phobius"/>
    </source>
</evidence>
<sequence length="223" mass="23332">MIAEVIARLVSTSALAGTRASLTLLCLGLAARFELMAAPHPWMTSNVGLGILLALVIVEELAEQDEDLQALFDVFAYALRGGAGALAAGTIQASATDVGVELPQWGAALVGAGLAVGTHHLRARLHQQLQGTGEGVLSPRTWLTWLELGGVLGLMVAVLLAPIVALGFVVVASVMGVAAIAAKRAAEDRVWRRACEGCGARVRVEARRCPGCRGAVQVVRWRE</sequence>
<feature type="domain" description="DUF4126" evidence="2">
    <location>
        <begin position="9"/>
        <end position="179"/>
    </location>
</feature>
<feature type="transmembrane region" description="Helical" evidence="1">
    <location>
        <begin position="151"/>
        <end position="182"/>
    </location>
</feature>
<dbReference type="RefSeq" id="WP_106090214.1">
    <property type="nucleotide sequence ID" value="NZ_PVNL01000059.1"/>
</dbReference>
<gene>
    <name evidence="3" type="ORF">ENSA7_32110</name>
</gene>